<evidence type="ECO:0000256" key="6">
    <source>
        <dbReference type="ARBA" id="ARBA00022982"/>
    </source>
</evidence>
<keyword evidence="5 12" id="KW-0732">Signal</keyword>
<dbReference type="PROSITE" id="PS51485">
    <property type="entry name" value="PHYTOCYANIN"/>
    <property type="match status" value="1"/>
</dbReference>
<keyword evidence="4" id="KW-0479">Metal-binding</keyword>
<organism evidence="14 15">
    <name type="scientific">Sorghum bicolor</name>
    <name type="common">Sorghum</name>
    <name type="synonym">Sorghum vulgare</name>
    <dbReference type="NCBI Taxonomy" id="4558"/>
    <lineage>
        <taxon>Eukaryota</taxon>
        <taxon>Viridiplantae</taxon>
        <taxon>Streptophyta</taxon>
        <taxon>Embryophyta</taxon>
        <taxon>Tracheophyta</taxon>
        <taxon>Spermatophyta</taxon>
        <taxon>Magnoliopsida</taxon>
        <taxon>Liliopsida</taxon>
        <taxon>Poales</taxon>
        <taxon>Poaceae</taxon>
        <taxon>PACMAD clade</taxon>
        <taxon>Panicoideae</taxon>
        <taxon>Andropogonodae</taxon>
        <taxon>Andropogoneae</taxon>
        <taxon>Sorghinae</taxon>
        <taxon>Sorghum</taxon>
    </lineage>
</organism>
<gene>
    <name evidence="14" type="ORF">SORBI_3001G062066</name>
</gene>
<dbReference type="FunCoup" id="A0A1Z5S4H6">
    <property type="interactions" value="1"/>
</dbReference>
<keyword evidence="3" id="KW-0812">Transmembrane</keyword>
<sequence>MASRKVLLITAAMAAVVVGALLPATSSAANYMVGDDSGWDLDVDYDAWASGKHFKVGDTLEFLYSSEATHNVVMVDAQNYKACTVPSNAPTLTSGDDRVALDQAGRWLFICGVEDHCQSGMKLAVDVQ</sequence>
<keyword evidence="11" id="KW-0325">Glycoprotein</keyword>
<keyword evidence="6" id="KW-0249">Electron transport</keyword>
<comment type="subcellular location">
    <subcellularLocation>
        <location evidence="1">Membrane</location>
        <topology evidence="1">Single-pass type I membrane protein</topology>
    </subcellularLocation>
</comment>
<keyword evidence="7" id="KW-1133">Transmembrane helix</keyword>
<feature type="domain" description="Phytocyanin" evidence="13">
    <location>
        <begin position="29"/>
        <end position="128"/>
    </location>
</feature>
<dbReference type="GO" id="GO:0009610">
    <property type="term" value="P:response to symbiotic fungus"/>
    <property type="evidence" value="ECO:0007669"/>
    <property type="project" value="UniProtKB-ARBA"/>
</dbReference>
<dbReference type="Proteomes" id="UP000000768">
    <property type="component" value="Chromosome 1"/>
</dbReference>
<keyword evidence="9" id="KW-0472">Membrane</keyword>
<name>A0A1Z5S4H6_SORBI</name>
<dbReference type="Gene3D" id="2.60.40.420">
    <property type="entry name" value="Cupredoxins - blue copper proteins"/>
    <property type="match status" value="1"/>
</dbReference>
<dbReference type="InParanoid" id="A0A1Z5S4H6"/>
<evidence type="ECO:0000256" key="12">
    <source>
        <dbReference type="SAM" id="SignalP"/>
    </source>
</evidence>
<dbReference type="CDD" id="cd04216">
    <property type="entry name" value="Phytocyanin"/>
    <property type="match status" value="1"/>
</dbReference>
<accession>A0A1Z5S4H6</accession>
<dbReference type="PANTHER" id="PTHR33021">
    <property type="entry name" value="BLUE COPPER PROTEIN"/>
    <property type="match status" value="1"/>
</dbReference>
<evidence type="ECO:0000259" key="13">
    <source>
        <dbReference type="PROSITE" id="PS51485"/>
    </source>
</evidence>
<keyword evidence="8" id="KW-0186">Copper</keyword>
<evidence type="ECO:0000256" key="10">
    <source>
        <dbReference type="ARBA" id="ARBA00023157"/>
    </source>
</evidence>
<evidence type="ECO:0000256" key="9">
    <source>
        <dbReference type="ARBA" id="ARBA00023136"/>
    </source>
</evidence>
<evidence type="ECO:0000256" key="2">
    <source>
        <dbReference type="ARBA" id="ARBA00022448"/>
    </source>
</evidence>
<dbReference type="PANTHER" id="PTHR33021:SF346">
    <property type="entry name" value="OS03G0791300 PROTEIN"/>
    <property type="match status" value="1"/>
</dbReference>
<dbReference type="GO" id="GO:0046872">
    <property type="term" value="F:metal ion binding"/>
    <property type="evidence" value="ECO:0007669"/>
    <property type="project" value="UniProtKB-KW"/>
</dbReference>
<keyword evidence="2" id="KW-0813">Transport</keyword>
<dbReference type="GO" id="GO:0005886">
    <property type="term" value="C:plasma membrane"/>
    <property type="evidence" value="ECO:0000318"/>
    <property type="project" value="GO_Central"/>
</dbReference>
<evidence type="ECO:0000256" key="5">
    <source>
        <dbReference type="ARBA" id="ARBA00022729"/>
    </source>
</evidence>
<evidence type="ECO:0000256" key="8">
    <source>
        <dbReference type="ARBA" id="ARBA00023008"/>
    </source>
</evidence>
<dbReference type="GO" id="GO:0009055">
    <property type="term" value="F:electron transfer activity"/>
    <property type="evidence" value="ECO:0007669"/>
    <property type="project" value="InterPro"/>
</dbReference>
<dbReference type="EMBL" id="CM000760">
    <property type="protein sequence ID" value="OQU90853.1"/>
    <property type="molecule type" value="Genomic_DNA"/>
</dbReference>
<evidence type="ECO:0000256" key="7">
    <source>
        <dbReference type="ARBA" id="ARBA00022989"/>
    </source>
</evidence>
<keyword evidence="15" id="KW-1185">Reference proteome</keyword>
<dbReference type="Gramene" id="OQU90853">
    <property type="protein sequence ID" value="OQU90853"/>
    <property type="gene ID" value="SORBI_3001G062066"/>
</dbReference>
<evidence type="ECO:0000313" key="15">
    <source>
        <dbReference type="Proteomes" id="UP000000768"/>
    </source>
</evidence>
<feature type="signal peptide" evidence="12">
    <location>
        <begin position="1"/>
        <end position="28"/>
    </location>
</feature>
<proteinExistence type="predicted"/>
<evidence type="ECO:0000256" key="4">
    <source>
        <dbReference type="ARBA" id="ARBA00022723"/>
    </source>
</evidence>
<dbReference type="InterPro" id="IPR039391">
    <property type="entry name" value="Phytocyanin-like"/>
</dbReference>
<evidence type="ECO:0000256" key="3">
    <source>
        <dbReference type="ARBA" id="ARBA00022692"/>
    </source>
</evidence>
<dbReference type="FunFam" id="2.60.40.420:FF:000067">
    <property type="entry name" value="Cupredoxin superfamily protein"/>
    <property type="match status" value="1"/>
</dbReference>
<keyword evidence="10" id="KW-1015">Disulfide bond</keyword>
<reference evidence="14 15" key="1">
    <citation type="journal article" date="2009" name="Nature">
        <title>The Sorghum bicolor genome and the diversification of grasses.</title>
        <authorList>
            <person name="Paterson A.H."/>
            <person name="Bowers J.E."/>
            <person name="Bruggmann R."/>
            <person name="Dubchak I."/>
            <person name="Grimwood J."/>
            <person name="Gundlach H."/>
            <person name="Haberer G."/>
            <person name="Hellsten U."/>
            <person name="Mitros T."/>
            <person name="Poliakov A."/>
            <person name="Schmutz J."/>
            <person name="Spannagl M."/>
            <person name="Tang H."/>
            <person name="Wang X."/>
            <person name="Wicker T."/>
            <person name="Bharti A.K."/>
            <person name="Chapman J."/>
            <person name="Feltus F.A."/>
            <person name="Gowik U."/>
            <person name="Grigoriev I.V."/>
            <person name="Lyons E."/>
            <person name="Maher C.A."/>
            <person name="Martis M."/>
            <person name="Narechania A."/>
            <person name="Otillar R.P."/>
            <person name="Penning B.W."/>
            <person name="Salamov A.A."/>
            <person name="Wang Y."/>
            <person name="Zhang L."/>
            <person name="Carpita N.C."/>
            <person name="Freeling M."/>
            <person name="Gingle A.R."/>
            <person name="Hash C.T."/>
            <person name="Keller B."/>
            <person name="Klein P."/>
            <person name="Kresovich S."/>
            <person name="McCann M.C."/>
            <person name="Ming R."/>
            <person name="Peterson D.G."/>
            <person name="Mehboob-ur-Rahman"/>
            <person name="Ware D."/>
            <person name="Westhoff P."/>
            <person name="Mayer K.F."/>
            <person name="Messing J."/>
            <person name="Rokhsar D.S."/>
        </authorList>
    </citation>
    <scope>NUCLEOTIDE SEQUENCE [LARGE SCALE GENOMIC DNA]</scope>
    <source>
        <strain evidence="15">cv. BTx623</strain>
    </source>
</reference>
<protein>
    <recommendedName>
        <fullName evidence="13">Phytocyanin domain-containing protein</fullName>
    </recommendedName>
</protein>
<dbReference type="InterPro" id="IPR008972">
    <property type="entry name" value="Cupredoxin"/>
</dbReference>
<dbReference type="OMA" id="AGQFFFI"/>
<dbReference type="InterPro" id="IPR003245">
    <property type="entry name" value="Phytocyanin_dom"/>
</dbReference>
<dbReference type="SUPFAM" id="SSF49503">
    <property type="entry name" value="Cupredoxins"/>
    <property type="match status" value="1"/>
</dbReference>
<dbReference type="Pfam" id="PF02298">
    <property type="entry name" value="Cu_bind_like"/>
    <property type="match status" value="1"/>
</dbReference>
<feature type="chain" id="PRO_5012893661" description="Phytocyanin domain-containing protein" evidence="12">
    <location>
        <begin position="29"/>
        <end position="128"/>
    </location>
</feature>
<dbReference type="AlphaFoldDB" id="A0A1Z5S4H6"/>
<dbReference type="STRING" id="4558.A0A1Z5S4H6"/>
<evidence type="ECO:0000256" key="1">
    <source>
        <dbReference type="ARBA" id="ARBA00004479"/>
    </source>
</evidence>
<evidence type="ECO:0000256" key="11">
    <source>
        <dbReference type="ARBA" id="ARBA00023180"/>
    </source>
</evidence>
<evidence type="ECO:0000313" key="14">
    <source>
        <dbReference type="EMBL" id="OQU90853.1"/>
    </source>
</evidence>
<reference evidence="15" key="2">
    <citation type="journal article" date="2018" name="Plant J.">
        <title>The Sorghum bicolor reference genome: improved assembly, gene annotations, a transcriptome atlas, and signatures of genome organization.</title>
        <authorList>
            <person name="McCormick R.F."/>
            <person name="Truong S.K."/>
            <person name="Sreedasyam A."/>
            <person name="Jenkins J."/>
            <person name="Shu S."/>
            <person name="Sims D."/>
            <person name="Kennedy M."/>
            <person name="Amirebrahimi M."/>
            <person name="Weers B.D."/>
            <person name="McKinley B."/>
            <person name="Mattison A."/>
            <person name="Morishige D.T."/>
            <person name="Grimwood J."/>
            <person name="Schmutz J."/>
            <person name="Mullet J.E."/>
        </authorList>
    </citation>
    <scope>NUCLEOTIDE SEQUENCE [LARGE SCALE GENOMIC DNA]</scope>
    <source>
        <strain evidence="15">cv. BTx623</strain>
    </source>
</reference>